<reference evidence="1 2" key="1">
    <citation type="submission" date="2019-02" db="EMBL/GenBank/DDBJ databases">
        <title>Flavobacterium sp. RD-2-33 isolated from forest soil.</title>
        <authorList>
            <person name="Chaudhary D.K."/>
        </authorList>
    </citation>
    <scope>NUCLEOTIDE SEQUENCE [LARGE SCALE GENOMIC DNA]</scope>
    <source>
        <strain evidence="1 2">RD-2-33</strain>
    </source>
</reference>
<organism evidence="1 2">
    <name type="scientific">Flavobacterium silvisoli</name>
    <dbReference type="NCBI Taxonomy" id="2529433"/>
    <lineage>
        <taxon>Bacteria</taxon>
        <taxon>Pseudomonadati</taxon>
        <taxon>Bacteroidota</taxon>
        <taxon>Flavobacteriia</taxon>
        <taxon>Flavobacteriales</taxon>
        <taxon>Flavobacteriaceae</taxon>
        <taxon>Flavobacterium</taxon>
    </lineage>
</organism>
<dbReference type="AlphaFoldDB" id="A0A4Q9Z4A3"/>
<keyword evidence="2" id="KW-1185">Reference proteome</keyword>
<comment type="caution">
    <text evidence="1">The sequence shown here is derived from an EMBL/GenBank/DDBJ whole genome shotgun (WGS) entry which is preliminary data.</text>
</comment>
<proteinExistence type="predicted"/>
<gene>
    <name evidence="1" type="ORF">EZL74_07735</name>
</gene>
<dbReference type="EMBL" id="SJPE01000007">
    <property type="protein sequence ID" value="TBX69256.1"/>
    <property type="molecule type" value="Genomic_DNA"/>
</dbReference>
<evidence type="ECO:0008006" key="3">
    <source>
        <dbReference type="Google" id="ProtNLM"/>
    </source>
</evidence>
<evidence type="ECO:0000313" key="2">
    <source>
        <dbReference type="Proteomes" id="UP000293300"/>
    </source>
</evidence>
<accession>A0A4Q9Z4A3</accession>
<dbReference type="RefSeq" id="WP_131476030.1">
    <property type="nucleotide sequence ID" value="NZ_SJPE01000007.1"/>
</dbReference>
<name>A0A4Q9Z4A3_9FLAO</name>
<dbReference type="OrthoDB" id="745987at2"/>
<sequence>MIKVGFLVSYDYELLPVALQQVYNHADKIYLSVDAENKTWSGNPVFIPDSFYDEIAAFDVEKKIEFHSEVFYVPELTPIQCETRQRNLLAKRMGKGWIVQLDSDEYVLHFKELAAFLRHNSHLLWFSRLFPVTLQGNMIILFKETPEGFLIINKKDKFNFVTNCPKYTAARNNNRITKLSLNIDVVHQSWARSESEITTKITNWGHRDDFDTAKFVDFWKNINEENYRSVANFHPLDEISWDFLLFKKAATVSELMTDLNQTAPHLGPISLVQIAIQNLAIRLKIGLNILKRISRKFK</sequence>
<dbReference type="Proteomes" id="UP000293300">
    <property type="component" value="Unassembled WGS sequence"/>
</dbReference>
<protein>
    <recommendedName>
        <fullName evidence="3">Glycosyltransferase family 2 protein</fullName>
    </recommendedName>
</protein>
<evidence type="ECO:0000313" key="1">
    <source>
        <dbReference type="EMBL" id="TBX69256.1"/>
    </source>
</evidence>